<keyword evidence="1" id="KW-0479">Metal-binding</keyword>
<evidence type="ECO:0000313" key="6">
    <source>
        <dbReference type="EMBL" id="PKU72013.1"/>
    </source>
</evidence>
<evidence type="ECO:0000313" key="7">
    <source>
        <dbReference type="Proteomes" id="UP000233837"/>
    </source>
</evidence>
<evidence type="ECO:0000256" key="4">
    <source>
        <dbReference type="PROSITE-ProRule" id="PRU01343"/>
    </source>
</evidence>
<name>A0A2I0W8N1_9ASPA</name>
<dbReference type="PROSITE" id="PS51999">
    <property type="entry name" value="ZF_GRF"/>
    <property type="match status" value="1"/>
</dbReference>
<dbReference type="GO" id="GO:0008270">
    <property type="term" value="F:zinc ion binding"/>
    <property type="evidence" value="ECO:0007669"/>
    <property type="project" value="UniProtKB-KW"/>
</dbReference>
<reference evidence="6 7" key="1">
    <citation type="journal article" date="2016" name="Sci. Rep.">
        <title>The Dendrobium catenatum Lindl. genome sequence provides insights into polysaccharide synthase, floral development and adaptive evolution.</title>
        <authorList>
            <person name="Zhang G.Q."/>
            <person name="Xu Q."/>
            <person name="Bian C."/>
            <person name="Tsai W.C."/>
            <person name="Yeh C.M."/>
            <person name="Liu K.W."/>
            <person name="Yoshida K."/>
            <person name="Zhang L.S."/>
            <person name="Chang S.B."/>
            <person name="Chen F."/>
            <person name="Shi Y."/>
            <person name="Su Y.Y."/>
            <person name="Zhang Y.Q."/>
            <person name="Chen L.J."/>
            <person name="Yin Y."/>
            <person name="Lin M."/>
            <person name="Huang H."/>
            <person name="Deng H."/>
            <person name="Wang Z.W."/>
            <person name="Zhu S.L."/>
            <person name="Zhao X."/>
            <person name="Deng C."/>
            <person name="Niu S.C."/>
            <person name="Huang J."/>
            <person name="Wang M."/>
            <person name="Liu G.H."/>
            <person name="Yang H.J."/>
            <person name="Xiao X.J."/>
            <person name="Hsiao Y.Y."/>
            <person name="Wu W.L."/>
            <person name="Chen Y.Y."/>
            <person name="Mitsuda N."/>
            <person name="Ohme-Takagi M."/>
            <person name="Luo Y.B."/>
            <person name="Van de Peer Y."/>
            <person name="Liu Z.J."/>
        </authorList>
    </citation>
    <scope>NUCLEOTIDE SEQUENCE [LARGE SCALE GENOMIC DNA]</scope>
    <source>
        <tissue evidence="6">The whole plant</tissue>
    </source>
</reference>
<keyword evidence="7" id="KW-1185">Reference proteome</keyword>
<proteinExistence type="predicted"/>
<feature type="domain" description="GRF-type" evidence="5">
    <location>
        <begin position="10"/>
        <end position="52"/>
    </location>
</feature>
<accession>A0A2I0W8N1</accession>
<dbReference type="Proteomes" id="UP000233837">
    <property type="component" value="Unassembled WGS sequence"/>
</dbReference>
<evidence type="ECO:0000259" key="5">
    <source>
        <dbReference type="PROSITE" id="PS51999"/>
    </source>
</evidence>
<evidence type="ECO:0000256" key="3">
    <source>
        <dbReference type="ARBA" id="ARBA00022833"/>
    </source>
</evidence>
<evidence type="ECO:0000256" key="2">
    <source>
        <dbReference type="ARBA" id="ARBA00022771"/>
    </source>
</evidence>
<dbReference type="EMBL" id="KZ502845">
    <property type="protein sequence ID" value="PKU72013.1"/>
    <property type="molecule type" value="Genomic_DNA"/>
</dbReference>
<gene>
    <name evidence="6" type="ORF">MA16_Dca007377</name>
</gene>
<dbReference type="AlphaFoldDB" id="A0A2I0W8N1"/>
<dbReference type="Pfam" id="PF06839">
    <property type="entry name" value="Zn_ribbon_GRF"/>
    <property type="match status" value="1"/>
</dbReference>
<dbReference type="PANTHER" id="PTHR33248">
    <property type="entry name" value="ZINC ION-BINDING PROTEIN"/>
    <property type="match status" value="1"/>
</dbReference>
<keyword evidence="2 4" id="KW-0863">Zinc-finger</keyword>
<reference evidence="6 7" key="2">
    <citation type="journal article" date="2017" name="Nature">
        <title>The Apostasia genome and the evolution of orchids.</title>
        <authorList>
            <person name="Zhang G.Q."/>
            <person name="Liu K.W."/>
            <person name="Li Z."/>
            <person name="Lohaus R."/>
            <person name="Hsiao Y.Y."/>
            <person name="Niu S.C."/>
            <person name="Wang J.Y."/>
            <person name="Lin Y.C."/>
            <person name="Xu Q."/>
            <person name="Chen L.J."/>
            <person name="Yoshida K."/>
            <person name="Fujiwara S."/>
            <person name="Wang Z.W."/>
            <person name="Zhang Y.Q."/>
            <person name="Mitsuda N."/>
            <person name="Wang M."/>
            <person name="Liu G.H."/>
            <person name="Pecoraro L."/>
            <person name="Huang H.X."/>
            <person name="Xiao X.J."/>
            <person name="Lin M."/>
            <person name="Wu X.Y."/>
            <person name="Wu W.L."/>
            <person name="Chen Y.Y."/>
            <person name="Chang S.B."/>
            <person name="Sakamoto S."/>
            <person name="Ohme-Takagi M."/>
            <person name="Yagi M."/>
            <person name="Zeng S.J."/>
            <person name="Shen C.Y."/>
            <person name="Yeh C.M."/>
            <person name="Luo Y.B."/>
            <person name="Tsai W.C."/>
            <person name="Van de Peer Y."/>
            <person name="Liu Z.J."/>
        </authorList>
    </citation>
    <scope>NUCLEOTIDE SEQUENCE [LARGE SCALE GENOMIC DNA]</scope>
    <source>
        <tissue evidence="6">The whole plant</tissue>
    </source>
</reference>
<protein>
    <recommendedName>
        <fullName evidence="5">GRF-type domain-containing protein</fullName>
    </recommendedName>
</protein>
<organism evidence="6 7">
    <name type="scientific">Dendrobium catenatum</name>
    <dbReference type="NCBI Taxonomy" id="906689"/>
    <lineage>
        <taxon>Eukaryota</taxon>
        <taxon>Viridiplantae</taxon>
        <taxon>Streptophyta</taxon>
        <taxon>Embryophyta</taxon>
        <taxon>Tracheophyta</taxon>
        <taxon>Spermatophyta</taxon>
        <taxon>Magnoliopsida</taxon>
        <taxon>Liliopsida</taxon>
        <taxon>Asparagales</taxon>
        <taxon>Orchidaceae</taxon>
        <taxon>Epidendroideae</taxon>
        <taxon>Malaxideae</taxon>
        <taxon>Dendrobiinae</taxon>
        <taxon>Dendrobium</taxon>
    </lineage>
</organism>
<evidence type="ECO:0000256" key="1">
    <source>
        <dbReference type="ARBA" id="ARBA00022723"/>
    </source>
</evidence>
<sequence>MRNREIPIYCHCNLQCSIYTCYKPNNRGRKFYRCPRNRSEDDCQFFRWVDERNNLSQEMNQFTIANAAEVRSNQAVSVKNDYFQIKMFLVILIFLVVVDLNMSSKCCSVNEYDCAFAFCR</sequence>
<dbReference type="InterPro" id="IPR010666">
    <property type="entry name" value="Znf_GRF"/>
</dbReference>
<keyword evidence="3" id="KW-0862">Zinc</keyword>